<organism evidence="1 2">
    <name type="scientific">Sphingomonas glacialis</name>
    <dbReference type="NCBI Taxonomy" id="658225"/>
    <lineage>
        <taxon>Bacteria</taxon>
        <taxon>Pseudomonadati</taxon>
        <taxon>Pseudomonadota</taxon>
        <taxon>Alphaproteobacteria</taxon>
        <taxon>Sphingomonadales</taxon>
        <taxon>Sphingomonadaceae</taxon>
        <taxon>Sphingomonas</taxon>
    </lineage>
</organism>
<evidence type="ECO:0000313" key="1">
    <source>
        <dbReference type="EMBL" id="TPG53888.1"/>
    </source>
</evidence>
<gene>
    <name evidence="1" type="ORF">EAH76_04030</name>
</gene>
<proteinExistence type="predicted"/>
<sequence>MQQPIDLFVDALWERYREGAYPIALQQAQDAHHDDRIAASWHEIAARLAARLESALLAP</sequence>
<keyword evidence="2" id="KW-1185">Reference proteome</keyword>
<reference evidence="1 2" key="1">
    <citation type="journal article" date="2019" name="Environ. Microbiol.">
        <title>Species interactions and distinct microbial communities in high Arctic permafrost affected cryosols are associated with the CH4 and CO2 gas fluxes.</title>
        <authorList>
            <person name="Altshuler I."/>
            <person name="Hamel J."/>
            <person name="Turney S."/>
            <person name="Magnuson E."/>
            <person name="Levesque R."/>
            <person name="Greer C."/>
            <person name="Whyte L.G."/>
        </authorList>
    </citation>
    <scope>NUCLEOTIDE SEQUENCE [LARGE SCALE GENOMIC DNA]</scope>
    <source>
        <strain evidence="1 2">E6.1</strain>
    </source>
</reference>
<dbReference type="AlphaFoldDB" id="A0A502FWK4"/>
<accession>A0A502FWK4</accession>
<name>A0A502FWK4_9SPHN</name>
<dbReference type="Proteomes" id="UP000319931">
    <property type="component" value="Unassembled WGS sequence"/>
</dbReference>
<comment type="caution">
    <text evidence="1">The sequence shown here is derived from an EMBL/GenBank/DDBJ whole genome shotgun (WGS) entry which is preliminary data.</text>
</comment>
<protein>
    <submittedName>
        <fullName evidence="1">Uncharacterized protein</fullName>
    </submittedName>
</protein>
<dbReference type="RefSeq" id="WP_140848471.1">
    <property type="nucleotide sequence ID" value="NZ_RCZC01000002.1"/>
</dbReference>
<evidence type="ECO:0000313" key="2">
    <source>
        <dbReference type="Proteomes" id="UP000319931"/>
    </source>
</evidence>
<dbReference type="EMBL" id="RCZC01000002">
    <property type="protein sequence ID" value="TPG53888.1"/>
    <property type="molecule type" value="Genomic_DNA"/>
</dbReference>